<dbReference type="InterPro" id="IPR052027">
    <property type="entry name" value="PspC"/>
</dbReference>
<feature type="transmembrane region" description="Helical" evidence="6">
    <location>
        <begin position="33"/>
        <end position="58"/>
    </location>
</feature>
<evidence type="ECO:0000256" key="3">
    <source>
        <dbReference type="ARBA" id="ARBA00022692"/>
    </source>
</evidence>
<proteinExistence type="predicted"/>
<dbReference type="Proteomes" id="UP000231143">
    <property type="component" value="Unassembled WGS sequence"/>
</dbReference>
<comment type="subcellular location">
    <subcellularLocation>
        <location evidence="1">Cell membrane</location>
        <topology evidence="1">Single-pass membrane protein</topology>
    </subcellularLocation>
</comment>
<evidence type="ECO:0000259" key="7">
    <source>
        <dbReference type="Pfam" id="PF04024"/>
    </source>
</evidence>
<accession>A0A2H0DXM1</accession>
<feature type="domain" description="Phage shock protein PspC N-terminal" evidence="7">
    <location>
        <begin position="2"/>
        <end position="60"/>
    </location>
</feature>
<evidence type="ECO:0000256" key="5">
    <source>
        <dbReference type="ARBA" id="ARBA00023136"/>
    </source>
</evidence>
<evidence type="ECO:0000313" key="8">
    <source>
        <dbReference type="EMBL" id="PIP86924.1"/>
    </source>
</evidence>
<name>A0A2H0DXM1_9BACT</name>
<comment type="caution">
    <text evidence="8">The sequence shown here is derived from an EMBL/GenBank/DDBJ whole genome shotgun (WGS) entry which is preliminary data.</text>
</comment>
<evidence type="ECO:0000313" key="9">
    <source>
        <dbReference type="Proteomes" id="UP000231143"/>
    </source>
</evidence>
<evidence type="ECO:0000256" key="6">
    <source>
        <dbReference type="SAM" id="Phobius"/>
    </source>
</evidence>
<evidence type="ECO:0000256" key="4">
    <source>
        <dbReference type="ARBA" id="ARBA00022989"/>
    </source>
</evidence>
<dbReference type="EMBL" id="PCTT01000040">
    <property type="protein sequence ID" value="PIP86924.1"/>
    <property type="molecule type" value="Genomic_DNA"/>
</dbReference>
<dbReference type="PANTHER" id="PTHR33885">
    <property type="entry name" value="PHAGE SHOCK PROTEIN C"/>
    <property type="match status" value="1"/>
</dbReference>
<keyword evidence="2" id="KW-1003">Cell membrane</keyword>
<keyword evidence="4 6" id="KW-1133">Transmembrane helix</keyword>
<protein>
    <submittedName>
        <fullName evidence="8">PspC domain-containing protein</fullName>
    </submittedName>
</protein>
<dbReference type="InterPro" id="IPR007168">
    <property type="entry name" value="Phageshock_PspC_N"/>
</dbReference>
<keyword evidence="5 6" id="KW-0472">Membrane</keyword>
<dbReference type="GO" id="GO:0005886">
    <property type="term" value="C:plasma membrane"/>
    <property type="evidence" value="ECO:0007669"/>
    <property type="project" value="UniProtKB-SubCell"/>
</dbReference>
<reference evidence="8 9" key="1">
    <citation type="submission" date="2017-09" db="EMBL/GenBank/DDBJ databases">
        <title>Depth-based differentiation of microbial function through sediment-hosted aquifers and enrichment of novel symbionts in the deep terrestrial subsurface.</title>
        <authorList>
            <person name="Probst A.J."/>
            <person name="Ladd B."/>
            <person name="Jarett J.K."/>
            <person name="Geller-Mcgrath D.E."/>
            <person name="Sieber C.M."/>
            <person name="Emerson J.B."/>
            <person name="Anantharaman K."/>
            <person name="Thomas B.C."/>
            <person name="Malmstrom R."/>
            <person name="Stieglmeier M."/>
            <person name="Klingl A."/>
            <person name="Woyke T."/>
            <person name="Ryan C.M."/>
            <person name="Banfield J.F."/>
        </authorList>
    </citation>
    <scope>NUCLEOTIDE SEQUENCE [LARGE SCALE GENOMIC DNA]</scope>
    <source>
        <strain evidence="8">CG22_combo_CG10-13_8_21_14_all_36_13</strain>
    </source>
</reference>
<sequence>MRKIYLSHDKKIIAGVCGGIAEAFKFDPIILRLIWIFAAMVGSFLPAIIVYLLAWAFLPNKPKKNVTDTAWSSE</sequence>
<keyword evidence="3 6" id="KW-0812">Transmembrane</keyword>
<dbReference type="Pfam" id="PF04024">
    <property type="entry name" value="PspC"/>
    <property type="match status" value="1"/>
</dbReference>
<organism evidence="8 9">
    <name type="scientific">Candidatus Campbellbacteria bacterium CG22_combo_CG10-13_8_21_14_all_36_13</name>
    <dbReference type="NCBI Taxonomy" id="1974529"/>
    <lineage>
        <taxon>Bacteria</taxon>
        <taxon>Candidatus Campbelliibacteriota</taxon>
    </lineage>
</organism>
<dbReference type="PANTHER" id="PTHR33885:SF3">
    <property type="entry name" value="PHAGE SHOCK PROTEIN C"/>
    <property type="match status" value="1"/>
</dbReference>
<gene>
    <name evidence="8" type="ORF">COW81_03070</name>
</gene>
<dbReference type="AlphaFoldDB" id="A0A2H0DXM1"/>
<evidence type="ECO:0000256" key="2">
    <source>
        <dbReference type="ARBA" id="ARBA00022475"/>
    </source>
</evidence>
<evidence type="ECO:0000256" key="1">
    <source>
        <dbReference type="ARBA" id="ARBA00004162"/>
    </source>
</evidence>